<organism evidence="2 3">
    <name type="scientific">Dongia rigui</name>
    <dbReference type="NCBI Taxonomy" id="940149"/>
    <lineage>
        <taxon>Bacteria</taxon>
        <taxon>Pseudomonadati</taxon>
        <taxon>Pseudomonadota</taxon>
        <taxon>Alphaproteobacteria</taxon>
        <taxon>Rhodospirillales</taxon>
        <taxon>Dongiaceae</taxon>
        <taxon>Dongia</taxon>
    </lineage>
</organism>
<keyword evidence="1" id="KW-0472">Membrane</keyword>
<evidence type="ECO:0000256" key="1">
    <source>
        <dbReference type="SAM" id="Phobius"/>
    </source>
</evidence>
<dbReference type="RefSeq" id="WP_320501249.1">
    <property type="nucleotide sequence ID" value="NZ_JAXCLX010000002.1"/>
</dbReference>
<accession>A0ABU5DZS5</accession>
<keyword evidence="1" id="KW-1133">Transmembrane helix</keyword>
<feature type="transmembrane region" description="Helical" evidence="1">
    <location>
        <begin position="6"/>
        <end position="26"/>
    </location>
</feature>
<comment type="caution">
    <text evidence="2">The sequence shown here is derived from an EMBL/GenBank/DDBJ whole genome shotgun (WGS) entry which is preliminary data.</text>
</comment>
<protein>
    <submittedName>
        <fullName evidence="2">Uncharacterized protein</fullName>
    </submittedName>
</protein>
<name>A0ABU5DZS5_9PROT</name>
<keyword evidence="1" id="KW-0812">Transmembrane</keyword>
<dbReference type="Proteomes" id="UP001271769">
    <property type="component" value="Unassembled WGS sequence"/>
</dbReference>
<reference evidence="2 3" key="1">
    <citation type="journal article" date="2013" name="Antonie Van Leeuwenhoek">
        <title>Dongia rigui sp. nov., isolated from freshwater of a large wetland in Korea.</title>
        <authorList>
            <person name="Baik K.S."/>
            <person name="Hwang Y.M."/>
            <person name="Choi J.S."/>
            <person name="Kwon J."/>
            <person name="Seong C.N."/>
        </authorList>
    </citation>
    <scope>NUCLEOTIDE SEQUENCE [LARGE SCALE GENOMIC DNA]</scope>
    <source>
        <strain evidence="2 3">04SU4-P</strain>
    </source>
</reference>
<evidence type="ECO:0000313" key="3">
    <source>
        <dbReference type="Proteomes" id="UP001271769"/>
    </source>
</evidence>
<sequence>MSKPLISIIGVVVVILVGGVIFLGTYKLPAPTQQVELQIPNDRLSLQ</sequence>
<dbReference type="EMBL" id="JAXCLX010000002">
    <property type="protein sequence ID" value="MDY0872775.1"/>
    <property type="molecule type" value="Genomic_DNA"/>
</dbReference>
<evidence type="ECO:0000313" key="2">
    <source>
        <dbReference type="EMBL" id="MDY0872775.1"/>
    </source>
</evidence>
<gene>
    <name evidence="2" type="ORF">SMD31_12605</name>
</gene>
<proteinExistence type="predicted"/>
<keyword evidence="3" id="KW-1185">Reference proteome</keyword>